<keyword evidence="4" id="KW-0472">Membrane</keyword>
<evidence type="ECO:0000256" key="1">
    <source>
        <dbReference type="ARBA" id="ARBA00004236"/>
    </source>
</evidence>
<dbReference type="Pfam" id="PF06977">
    <property type="entry name" value="SdiA-regulated"/>
    <property type="match status" value="1"/>
</dbReference>
<gene>
    <name evidence="5" type="ORF">B0175_01920</name>
</gene>
<comment type="subcellular location">
    <subcellularLocation>
        <location evidence="1">Cell membrane</location>
    </subcellularLocation>
</comment>
<evidence type="ECO:0000313" key="5">
    <source>
        <dbReference type="EMBL" id="PUE67771.1"/>
    </source>
</evidence>
<dbReference type="Gene3D" id="2.120.10.30">
    <property type="entry name" value="TolB, C-terminal domain"/>
    <property type="match status" value="1"/>
</dbReference>
<reference evidence="5 6" key="1">
    <citation type="submission" date="2017-02" db="EMBL/GenBank/DDBJ databases">
        <title>Arcobacter lacus sp. nov., a new species isolated from reclaimed water.</title>
        <authorList>
            <person name="Figueras M.J."/>
            <person name="Perez-Cataluna A."/>
            <person name="Salas-Masso N."/>
        </authorList>
    </citation>
    <scope>NUCLEOTIDE SEQUENCE [LARGE SCALE GENOMIC DNA]</scope>
    <source>
        <strain evidence="5 6">RW43-9</strain>
    </source>
</reference>
<dbReference type="Proteomes" id="UP000251311">
    <property type="component" value="Unassembled WGS sequence"/>
</dbReference>
<sequence>MKNSLLVNKKLYIFFLVFFIFVIAHSTDIDDKLLYKFFHWEEKFGIVKGEHKKELISINEIEKNLSGITYNENSDTLFVITNSPRDIYELDKNGKVLRKIDLKGFKDTEDITFIKENTFAILDEELSGIFIVNINEDTKSISIENSIKKFIFDIKKFENFGLEGISYDKVEDKFYVVNERNPKKIVSIKGIMQNNQIEVKVKDELLENNFYLADLSAIHFDDVDRKLYVLSDESALLGRVDDKKSFRKYLDLMDNEISSRMMNPEGITKDKEGNIYIVSEPNLFLSIKRD</sequence>
<accession>A0ABX5JN45</accession>
<proteinExistence type="inferred from homology"/>
<keyword evidence="6" id="KW-1185">Reference proteome</keyword>
<evidence type="ECO:0000256" key="2">
    <source>
        <dbReference type="ARBA" id="ARBA00009852"/>
    </source>
</evidence>
<dbReference type="RefSeq" id="WP_108527035.1">
    <property type="nucleotide sequence ID" value="NZ_MUXF01000001.1"/>
</dbReference>
<dbReference type="InterPro" id="IPR009722">
    <property type="entry name" value="YjiK/CarP"/>
</dbReference>
<comment type="similarity">
    <text evidence="2">Belongs to the YjiK family.</text>
</comment>
<evidence type="ECO:0008006" key="7">
    <source>
        <dbReference type="Google" id="ProtNLM"/>
    </source>
</evidence>
<evidence type="ECO:0000256" key="4">
    <source>
        <dbReference type="ARBA" id="ARBA00023136"/>
    </source>
</evidence>
<dbReference type="EMBL" id="MUXF01000001">
    <property type="protein sequence ID" value="PUE67771.1"/>
    <property type="molecule type" value="Genomic_DNA"/>
</dbReference>
<dbReference type="CDD" id="cd09971">
    <property type="entry name" value="SdiA-regulated"/>
    <property type="match status" value="1"/>
</dbReference>
<name>A0ABX5JN45_9BACT</name>
<keyword evidence="3" id="KW-1003">Cell membrane</keyword>
<evidence type="ECO:0000256" key="3">
    <source>
        <dbReference type="ARBA" id="ARBA00022475"/>
    </source>
</evidence>
<comment type="caution">
    <text evidence="5">The sequence shown here is derived from an EMBL/GenBank/DDBJ whole genome shotgun (WGS) entry which is preliminary data.</text>
</comment>
<dbReference type="SUPFAM" id="SSF50956">
    <property type="entry name" value="Thermostable phytase (3-phytase)"/>
    <property type="match status" value="1"/>
</dbReference>
<organism evidence="5 6">
    <name type="scientific">Arcobacter lacus</name>
    <dbReference type="NCBI Taxonomy" id="1912876"/>
    <lineage>
        <taxon>Bacteria</taxon>
        <taxon>Pseudomonadati</taxon>
        <taxon>Campylobacterota</taxon>
        <taxon>Epsilonproteobacteria</taxon>
        <taxon>Campylobacterales</taxon>
        <taxon>Arcobacteraceae</taxon>
        <taxon>Arcobacter</taxon>
    </lineage>
</organism>
<dbReference type="InterPro" id="IPR011042">
    <property type="entry name" value="6-blade_b-propeller_TolB-like"/>
</dbReference>
<evidence type="ECO:0000313" key="6">
    <source>
        <dbReference type="Proteomes" id="UP000251311"/>
    </source>
</evidence>
<protein>
    <recommendedName>
        <fullName evidence="7">ATP-binding protein</fullName>
    </recommendedName>
</protein>